<evidence type="ECO:0000259" key="2">
    <source>
        <dbReference type="SMART" id="SM00128"/>
    </source>
</evidence>
<gene>
    <name evidence="3" type="ORF">Ae201684_018069</name>
</gene>
<evidence type="ECO:0000256" key="1">
    <source>
        <dbReference type="SAM" id="MobiDB-lite"/>
    </source>
</evidence>
<reference evidence="3 4" key="1">
    <citation type="submission" date="2019-07" db="EMBL/GenBank/DDBJ databases">
        <title>Genomics analysis of Aphanomyces spp. identifies a new class of oomycete effector associated with host adaptation.</title>
        <authorList>
            <person name="Gaulin E."/>
        </authorList>
    </citation>
    <scope>NUCLEOTIDE SEQUENCE [LARGE SCALE GENOMIC DNA]</scope>
    <source>
        <strain evidence="3 4">ATCC 201684</strain>
    </source>
</reference>
<comment type="caution">
    <text evidence="3">The sequence shown here is derived from an EMBL/GenBank/DDBJ whole genome shotgun (WGS) entry which is preliminary data.</text>
</comment>
<proteinExistence type="predicted"/>
<dbReference type="EMBL" id="VJMJ01000319">
    <property type="protein sequence ID" value="KAF0722994.1"/>
    <property type="molecule type" value="Genomic_DNA"/>
</dbReference>
<dbReference type="InterPro" id="IPR036691">
    <property type="entry name" value="Endo/exonu/phosph_ase_sf"/>
</dbReference>
<dbReference type="PANTHER" id="PTHR11200">
    <property type="entry name" value="INOSITOL 5-PHOSPHATASE"/>
    <property type="match status" value="1"/>
</dbReference>
<dbReference type="Pfam" id="PF22669">
    <property type="entry name" value="Exo_endo_phos2"/>
    <property type="match status" value="1"/>
</dbReference>
<feature type="compositionally biased region" description="Basic and acidic residues" evidence="1">
    <location>
        <begin position="149"/>
        <end position="166"/>
    </location>
</feature>
<dbReference type="VEuPathDB" id="FungiDB:AeMF1_010239"/>
<dbReference type="Proteomes" id="UP000481153">
    <property type="component" value="Unassembled WGS sequence"/>
</dbReference>
<evidence type="ECO:0000313" key="4">
    <source>
        <dbReference type="Proteomes" id="UP000481153"/>
    </source>
</evidence>
<feature type="region of interest" description="Disordered" evidence="1">
    <location>
        <begin position="125"/>
        <end position="172"/>
    </location>
</feature>
<dbReference type="AlphaFoldDB" id="A0A6G0W9X6"/>
<keyword evidence="4" id="KW-1185">Reference proteome</keyword>
<feature type="compositionally biased region" description="Low complexity" evidence="1">
    <location>
        <begin position="133"/>
        <end position="148"/>
    </location>
</feature>
<name>A0A6G0W9X6_9STRA</name>
<feature type="domain" description="Inositol polyphosphate-related phosphatase" evidence="2">
    <location>
        <begin position="194"/>
        <end position="494"/>
    </location>
</feature>
<accession>A0A6G0W9X6</accession>
<evidence type="ECO:0000313" key="3">
    <source>
        <dbReference type="EMBL" id="KAF0722994.1"/>
    </source>
</evidence>
<sequence>MSTQSLFNTLHKLDDGRRSDAVPIAVFNQAAASFETILIQVLQLDQQFKRAYIFIVQLDIARPTSSDRWEDSEKHRAPSAKIDTEVLGLYTNAVTSDDHRIEPTSQDGDDVVDCEVHIDSSREALAHPNGQLAAGDAKAAASDAQDAASDVRGKLGEYEDSKDDGATRTWPTPLTLQEHIDVSKESTADIAKRGTVRVYVMTWNLQAQKPPEDLGALLRPSAYHVYAIGTEECVRTIAKSVIFQSKKEWEDQLKATLGPEYTKLRSHALTAMHNVVFVHQNVFPLISHLHSDAIATGLGNQLGNKGGVGIAFNIGRTSFAFVGCHFEAHQSQHALQRRNANFHKINTELQLVDPTEDHRHGPITEAFDRVFWCGDLNYRIDGTRRMIDNLLERNFHDVLLVNDQLRKEMLAGRVFQRFREGPLHFRPTYKFDKGSHVYDSSPKQRIPSWTDRILFLSTTPKAIVQRAYESHMEIKTSDHRPVTAIFDVEFMTESTRQDKTALVGSDQTKSEVCCLQ</sequence>
<dbReference type="SMART" id="SM00128">
    <property type="entry name" value="IPPc"/>
    <property type="match status" value="1"/>
</dbReference>
<dbReference type="Gene3D" id="3.60.10.10">
    <property type="entry name" value="Endonuclease/exonuclease/phosphatase"/>
    <property type="match status" value="1"/>
</dbReference>
<dbReference type="GO" id="GO:0004439">
    <property type="term" value="F:phosphatidylinositol-4,5-bisphosphate 5-phosphatase activity"/>
    <property type="evidence" value="ECO:0007669"/>
    <property type="project" value="TreeGrafter"/>
</dbReference>
<organism evidence="3 4">
    <name type="scientific">Aphanomyces euteiches</name>
    <dbReference type="NCBI Taxonomy" id="100861"/>
    <lineage>
        <taxon>Eukaryota</taxon>
        <taxon>Sar</taxon>
        <taxon>Stramenopiles</taxon>
        <taxon>Oomycota</taxon>
        <taxon>Saprolegniomycetes</taxon>
        <taxon>Saprolegniales</taxon>
        <taxon>Verrucalvaceae</taxon>
        <taxon>Aphanomyces</taxon>
    </lineage>
</organism>
<dbReference type="GO" id="GO:0046856">
    <property type="term" value="P:phosphatidylinositol dephosphorylation"/>
    <property type="evidence" value="ECO:0007669"/>
    <property type="project" value="InterPro"/>
</dbReference>
<dbReference type="InterPro" id="IPR046985">
    <property type="entry name" value="IP5"/>
</dbReference>
<dbReference type="SUPFAM" id="SSF56219">
    <property type="entry name" value="DNase I-like"/>
    <property type="match status" value="1"/>
</dbReference>
<protein>
    <recommendedName>
        <fullName evidence="2">Inositol polyphosphate-related phosphatase domain-containing protein</fullName>
    </recommendedName>
</protein>
<dbReference type="PANTHER" id="PTHR11200:SF275">
    <property type="entry name" value="LD06095P"/>
    <property type="match status" value="1"/>
</dbReference>
<dbReference type="InterPro" id="IPR000300">
    <property type="entry name" value="IPPc"/>
</dbReference>